<dbReference type="AlphaFoldDB" id="A0A8H6F6Y8"/>
<protein>
    <submittedName>
        <fullName evidence="2">Uncharacterized protein</fullName>
    </submittedName>
</protein>
<evidence type="ECO:0000313" key="3">
    <source>
        <dbReference type="Proteomes" id="UP000536275"/>
    </source>
</evidence>
<proteinExistence type="predicted"/>
<name>A0A8H6F6Y8_CANAX</name>
<feature type="compositionally biased region" description="Low complexity" evidence="1">
    <location>
        <begin position="21"/>
        <end position="31"/>
    </location>
</feature>
<gene>
    <name evidence="2" type="ORF">FOB64_000931</name>
</gene>
<feature type="region of interest" description="Disordered" evidence="1">
    <location>
        <begin position="1"/>
        <end position="45"/>
    </location>
</feature>
<comment type="caution">
    <text evidence="2">The sequence shown here is derived from an EMBL/GenBank/DDBJ whole genome shotgun (WGS) entry which is preliminary data.</text>
</comment>
<evidence type="ECO:0000256" key="1">
    <source>
        <dbReference type="SAM" id="MobiDB-lite"/>
    </source>
</evidence>
<dbReference type="Proteomes" id="UP000536275">
    <property type="component" value="Unassembled WGS sequence"/>
</dbReference>
<feature type="compositionally biased region" description="Acidic residues" evidence="1">
    <location>
        <begin position="34"/>
        <end position="45"/>
    </location>
</feature>
<sequence>MLFGPSGGINSAPSIQPPQPQSTSATTTTMSAREDDDDDDDDDDDEIEKIFEIDEIPKEVVEIKDNDSDEDVSEDIIEILDDDDQEEEDWRRTWKRRVPSPPKRKTVNVLTGNNNKPRGRGRPRGTFKLKA</sequence>
<feature type="region of interest" description="Disordered" evidence="1">
    <location>
        <begin position="97"/>
        <end position="131"/>
    </location>
</feature>
<feature type="compositionally biased region" description="Basic residues" evidence="1">
    <location>
        <begin position="117"/>
        <end position="131"/>
    </location>
</feature>
<reference evidence="2 3" key="1">
    <citation type="submission" date="2020-03" db="EMBL/GenBank/DDBJ databases">
        <title>FDA dAtabase for Regulatory Grade micrObial Sequences (FDA-ARGOS): Supporting development and validation of Infectious Disease Dx tests.</title>
        <authorList>
            <person name="Campos J."/>
            <person name="Goldberg B."/>
            <person name="Tallon L."/>
            <person name="Sadzewicz L."/>
            <person name="Vavikolanu K."/>
            <person name="Mehta A."/>
            <person name="Aluvathingal J."/>
            <person name="Nadendla S."/>
            <person name="Nandy P."/>
            <person name="Geyer C."/>
            <person name="Yan Y."/>
            <person name="Sichtig H."/>
        </authorList>
    </citation>
    <scope>NUCLEOTIDE SEQUENCE [LARGE SCALE GENOMIC DNA]</scope>
    <source>
        <strain evidence="2 3">FDAARGOS_656</strain>
    </source>
</reference>
<feature type="compositionally biased region" description="Basic residues" evidence="1">
    <location>
        <begin position="97"/>
        <end position="106"/>
    </location>
</feature>
<dbReference type="EMBL" id="JABWAD010000010">
    <property type="protein sequence ID" value="KAF6071982.1"/>
    <property type="molecule type" value="Genomic_DNA"/>
</dbReference>
<organism evidence="2 3">
    <name type="scientific">Candida albicans</name>
    <name type="common">Yeast</name>
    <dbReference type="NCBI Taxonomy" id="5476"/>
    <lineage>
        <taxon>Eukaryota</taxon>
        <taxon>Fungi</taxon>
        <taxon>Dikarya</taxon>
        <taxon>Ascomycota</taxon>
        <taxon>Saccharomycotina</taxon>
        <taxon>Pichiomycetes</taxon>
        <taxon>Debaryomycetaceae</taxon>
        <taxon>Candida/Lodderomyces clade</taxon>
        <taxon>Candida</taxon>
    </lineage>
</organism>
<accession>A0A8H6F6Y8</accession>
<evidence type="ECO:0000313" key="2">
    <source>
        <dbReference type="EMBL" id="KAF6071982.1"/>
    </source>
</evidence>